<evidence type="ECO:0000256" key="10">
    <source>
        <dbReference type="RuleBase" id="RU361207"/>
    </source>
</evidence>
<keyword evidence="13" id="KW-1185">Reference proteome</keyword>
<evidence type="ECO:0000256" key="5">
    <source>
        <dbReference type="ARBA" id="ARBA00022676"/>
    </source>
</evidence>
<dbReference type="InterPro" id="IPR048458">
    <property type="entry name" value="MalQ_N"/>
</dbReference>
<dbReference type="Gene3D" id="3.20.20.80">
    <property type="entry name" value="Glycosidases"/>
    <property type="match status" value="1"/>
</dbReference>
<name>A0A941IKT9_9ACTN</name>
<comment type="caution">
    <text evidence="12">The sequence shown here is derived from an EMBL/GenBank/DDBJ whole genome shotgun (WGS) entry which is preliminary data.</text>
</comment>
<dbReference type="PANTHER" id="PTHR32438:SF5">
    <property type="entry name" value="4-ALPHA-GLUCANOTRANSFERASE DPE1, CHLOROPLASTIC_AMYLOPLASTIC"/>
    <property type="match status" value="1"/>
</dbReference>
<dbReference type="AlphaFoldDB" id="A0A941IKT9"/>
<evidence type="ECO:0000256" key="9">
    <source>
        <dbReference type="ARBA" id="ARBA00031501"/>
    </source>
</evidence>
<dbReference type="NCBIfam" id="TIGR00217">
    <property type="entry name" value="malQ"/>
    <property type="match status" value="1"/>
</dbReference>
<dbReference type="Pfam" id="PF02446">
    <property type="entry name" value="Glyco_hydro_77"/>
    <property type="match status" value="1"/>
</dbReference>
<comment type="catalytic activity">
    <reaction evidence="1 10">
        <text>Transfers a segment of a (1-&gt;4)-alpha-D-glucan to a new position in an acceptor, which may be glucose or a (1-&gt;4)-alpha-D-glucan.</text>
        <dbReference type="EC" id="2.4.1.25"/>
    </reaction>
</comment>
<evidence type="ECO:0000256" key="4">
    <source>
        <dbReference type="ARBA" id="ARBA00020295"/>
    </source>
</evidence>
<dbReference type="Pfam" id="PF21226">
    <property type="entry name" value="MalQ_N"/>
    <property type="match status" value="1"/>
</dbReference>
<keyword evidence="6 10" id="KW-0808">Transferase</keyword>
<sequence length="687" mass="75205">MSPGPDLLALARAYGVATEYHDWRGRRVEVPATTLIAVLGAFGVPASTTALCRKALRNRRIRRPLPSCIVLRAESTGGTGRGDEVTVHAAADAAPRLWIELENGGRRYDVSPVRTRTSEVEGFAEYDYAIPPGLPLGWHQLCGHFGGESHTCPLAIAPNRLETASAGGRGRAWGFTLQLHAIRSQQSWGMGDLADLTQLALLAGNDLGAGFLVINPLHASSGVQPIDPSPYLPASRRYPDPAHLRIESTHEYAYAPPQVRRQVDALGDELRKAGPAGDLIDRDAVWEAKISALRLLYELPPALRGPGRDADYRAYLRREGEPLRTHATWMTIVARHGRDEASWPRGLRNPQSARTRSFQKAEAAEIDFHCWLQWLLDEQLAAAKTACGRAGMPYGIIHDLAIGAQSNGADVWADSEVYAHGVMVGAPPDEFNQSGQNWGSRPWRPDKLAETGYSSYRKILQGNLRHAHGLRIDHVMGLFRLWWIPEGATADQGTYVTYDHDAMLGVLTLEAHRAGAVLIGEDLGTVEPWVRTSLASRGILGTSVLWFERDSDGKPLHAARWRTESLATVTTHDLPPTAAVLSGDAMDATDWLATLRHEGLLRRGAGEPETVDALHRYLAWTPARLVGVYLPDAVGDRRPHNLPGTDADTYPNWRYPLADGAGAPVLLEDFASNPRVRSLARALRMLG</sequence>
<dbReference type="GO" id="GO:0004134">
    <property type="term" value="F:4-alpha-glucanotransferase activity"/>
    <property type="evidence" value="ECO:0007669"/>
    <property type="project" value="UniProtKB-EC"/>
</dbReference>
<evidence type="ECO:0000256" key="8">
    <source>
        <dbReference type="ARBA" id="ARBA00031423"/>
    </source>
</evidence>
<evidence type="ECO:0000256" key="3">
    <source>
        <dbReference type="ARBA" id="ARBA00012560"/>
    </source>
</evidence>
<dbReference type="PANTHER" id="PTHR32438">
    <property type="entry name" value="4-ALPHA-GLUCANOTRANSFERASE DPE1, CHLOROPLASTIC/AMYLOPLASTIC"/>
    <property type="match status" value="1"/>
</dbReference>
<comment type="similarity">
    <text evidence="2 10">Belongs to the disproportionating enzyme family.</text>
</comment>
<accession>A0A941IKT9</accession>
<evidence type="ECO:0000256" key="2">
    <source>
        <dbReference type="ARBA" id="ARBA00005684"/>
    </source>
</evidence>
<organism evidence="12 13">
    <name type="scientific">Actinospica acidithermotolerans</name>
    <dbReference type="NCBI Taxonomy" id="2828514"/>
    <lineage>
        <taxon>Bacteria</taxon>
        <taxon>Bacillati</taxon>
        <taxon>Actinomycetota</taxon>
        <taxon>Actinomycetes</taxon>
        <taxon>Catenulisporales</taxon>
        <taxon>Actinospicaceae</taxon>
        <taxon>Actinospica</taxon>
    </lineage>
</organism>
<dbReference type="Proteomes" id="UP000676325">
    <property type="component" value="Unassembled WGS sequence"/>
</dbReference>
<gene>
    <name evidence="12" type="primary">malQ</name>
    <name evidence="12" type="ORF">KDK95_32060</name>
</gene>
<feature type="domain" description="MalQ N-terminal beta-sandwich" evidence="11">
    <location>
        <begin position="65"/>
        <end position="158"/>
    </location>
</feature>
<evidence type="ECO:0000256" key="7">
    <source>
        <dbReference type="ARBA" id="ARBA00023277"/>
    </source>
</evidence>
<evidence type="ECO:0000256" key="1">
    <source>
        <dbReference type="ARBA" id="ARBA00000439"/>
    </source>
</evidence>
<evidence type="ECO:0000313" key="12">
    <source>
        <dbReference type="EMBL" id="MBR7830984.1"/>
    </source>
</evidence>
<dbReference type="InterPro" id="IPR017853">
    <property type="entry name" value="GH"/>
</dbReference>
<protein>
    <recommendedName>
        <fullName evidence="4 10">4-alpha-glucanotransferase</fullName>
        <ecNumber evidence="3 10">2.4.1.25</ecNumber>
    </recommendedName>
    <alternativeName>
        <fullName evidence="8 10">Amylomaltase</fullName>
    </alternativeName>
    <alternativeName>
        <fullName evidence="9 10">Disproportionating enzyme</fullName>
    </alternativeName>
</protein>
<keyword evidence="7 10" id="KW-0119">Carbohydrate metabolism</keyword>
<keyword evidence="5 10" id="KW-0328">Glycosyltransferase</keyword>
<reference evidence="12" key="1">
    <citation type="submission" date="2021-04" db="EMBL/GenBank/DDBJ databases">
        <title>Genome based classification of Actinospica acidithermotolerans sp. nov., an actinobacterium isolated from an Indonesian hot spring.</title>
        <authorList>
            <person name="Kusuma A.B."/>
            <person name="Putra K.E."/>
            <person name="Nafisah S."/>
            <person name="Loh J."/>
            <person name="Nouioui I."/>
            <person name="Goodfellow M."/>
        </authorList>
    </citation>
    <scope>NUCLEOTIDE SEQUENCE</scope>
    <source>
        <strain evidence="12">MGRD01-02</strain>
    </source>
</reference>
<dbReference type="InterPro" id="IPR003385">
    <property type="entry name" value="Glyco_hydro_77"/>
</dbReference>
<dbReference type="SUPFAM" id="SSF51445">
    <property type="entry name" value="(Trans)glycosidases"/>
    <property type="match status" value="1"/>
</dbReference>
<evidence type="ECO:0000313" key="13">
    <source>
        <dbReference type="Proteomes" id="UP000676325"/>
    </source>
</evidence>
<dbReference type="EMBL" id="JAGSOH010000172">
    <property type="protein sequence ID" value="MBR7830984.1"/>
    <property type="molecule type" value="Genomic_DNA"/>
</dbReference>
<dbReference type="GO" id="GO:0005975">
    <property type="term" value="P:carbohydrate metabolic process"/>
    <property type="evidence" value="ECO:0007669"/>
    <property type="project" value="InterPro"/>
</dbReference>
<evidence type="ECO:0000256" key="6">
    <source>
        <dbReference type="ARBA" id="ARBA00022679"/>
    </source>
</evidence>
<evidence type="ECO:0000259" key="11">
    <source>
        <dbReference type="Pfam" id="PF21226"/>
    </source>
</evidence>
<proteinExistence type="inferred from homology"/>
<dbReference type="EC" id="2.4.1.25" evidence="3 10"/>